<organism evidence="1 2">
    <name type="scientific">Noviherbaspirillum cavernae</name>
    <dbReference type="NCBI Taxonomy" id="2320862"/>
    <lineage>
        <taxon>Bacteria</taxon>
        <taxon>Pseudomonadati</taxon>
        <taxon>Pseudomonadota</taxon>
        <taxon>Betaproteobacteria</taxon>
        <taxon>Burkholderiales</taxon>
        <taxon>Oxalobacteraceae</taxon>
        <taxon>Noviherbaspirillum</taxon>
    </lineage>
</organism>
<gene>
    <name evidence="1" type="ORF">D3870_05255</name>
</gene>
<evidence type="ECO:0008006" key="3">
    <source>
        <dbReference type="Google" id="ProtNLM"/>
    </source>
</evidence>
<sequence length="59" mass="6284">MTDHDLDRAYTALSNALAQVGEDKAALFLATFSLALLARQSDAEAVLPLIAQAERLALV</sequence>
<reference evidence="1 2" key="1">
    <citation type="submission" date="2018-09" db="EMBL/GenBank/DDBJ databases">
        <authorList>
            <person name="Zhu H."/>
        </authorList>
    </citation>
    <scope>NUCLEOTIDE SEQUENCE [LARGE SCALE GENOMIC DNA]</scope>
    <source>
        <strain evidence="1 2">K2R10-39</strain>
    </source>
</reference>
<dbReference type="RefSeq" id="WP_119737256.1">
    <property type="nucleotide sequence ID" value="NZ_QYUN01000002.1"/>
</dbReference>
<dbReference type="EMBL" id="QYUN01000002">
    <property type="protein sequence ID" value="RJG05504.1"/>
    <property type="molecule type" value="Genomic_DNA"/>
</dbReference>
<comment type="caution">
    <text evidence="1">The sequence shown here is derived from an EMBL/GenBank/DDBJ whole genome shotgun (WGS) entry which is preliminary data.</text>
</comment>
<evidence type="ECO:0000313" key="2">
    <source>
        <dbReference type="Proteomes" id="UP000285190"/>
    </source>
</evidence>
<name>A0A418WZ36_9BURK</name>
<proteinExistence type="predicted"/>
<dbReference type="Proteomes" id="UP000285190">
    <property type="component" value="Unassembled WGS sequence"/>
</dbReference>
<dbReference type="AlphaFoldDB" id="A0A418WZ36"/>
<evidence type="ECO:0000313" key="1">
    <source>
        <dbReference type="EMBL" id="RJG05504.1"/>
    </source>
</evidence>
<protein>
    <recommendedName>
        <fullName evidence="3">DUF2783 domain-containing protein</fullName>
    </recommendedName>
</protein>
<accession>A0A418WZ36</accession>
<keyword evidence="2" id="KW-1185">Reference proteome</keyword>